<dbReference type="InterPro" id="IPR036046">
    <property type="entry name" value="Acylphosphatase-like_dom_sf"/>
</dbReference>
<dbReference type="Proteomes" id="UP000199029">
    <property type="component" value="Unassembled WGS sequence"/>
</dbReference>
<dbReference type="SMART" id="SM01034">
    <property type="entry name" value="BLUF"/>
    <property type="match status" value="1"/>
</dbReference>
<dbReference type="OrthoDB" id="1122028at2"/>
<dbReference type="InterPro" id="IPR007024">
    <property type="entry name" value="BLUF_domain"/>
</dbReference>
<dbReference type="EMBL" id="FOXS01000001">
    <property type="protein sequence ID" value="SFP88995.1"/>
    <property type="molecule type" value="Genomic_DNA"/>
</dbReference>
<evidence type="ECO:0000313" key="3">
    <source>
        <dbReference type="Proteomes" id="UP000199029"/>
    </source>
</evidence>
<keyword evidence="3" id="KW-1185">Reference proteome</keyword>
<dbReference type="Pfam" id="PF04940">
    <property type="entry name" value="BLUF"/>
    <property type="match status" value="1"/>
</dbReference>
<evidence type="ECO:0000259" key="1">
    <source>
        <dbReference type="PROSITE" id="PS50925"/>
    </source>
</evidence>
<evidence type="ECO:0000313" key="2">
    <source>
        <dbReference type="EMBL" id="SFP88995.1"/>
    </source>
</evidence>
<dbReference type="GO" id="GO:0009882">
    <property type="term" value="F:blue light photoreceptor activity"/>
    <property type="evidence" value="ECO:0007669"/>
    <property type="project" value="InterPro"/>
</dbReference>
<dbReference type="PROSITE" id="PS50925">
    <property type="entry name" value="BLUF"/>
    <property type="match status" value="1"/>
</dbReference>
<dbReference type="STRING" id="1227077.SAMN04515668_0712"/>
<dbReference type="AlphaFoldDB" id="A0A1I5U102"/>
<protein>
    <submittedName>
        <fullName evidence="2">Sensors of blue-light using FAD</fullName>
    </submittedName>
</protein>
<gene>
    <name evidence="2" type="ORF">SAMN04515668_0712</name>
</gene>
<feature type="domain" description="BLUF" evidence="1">
    <location>
        <begin position="3"/>
        <end position="96"/>
    </location>
</feature>
<organism evidence="2 3">
    <name type="scientific">Hymenobacter arizonensis</name>
    <name type="common">Siccationidurans arizonensis</name>
    <dbReference type="NCBI Taxonomy" id="1227077"/>
    <lineage>
        <taxon>Bacteria</taxon>
        <taxon>Pseudomonadati</taxon>
        <taxon>Bacteroidota</taxon>
        <taxon>Cytophagia</taxon>
        <taxon>Cytophagales</taxon>
        <taxon>Hymenobacteraceae</taxon>
        <taxon>Hymenobacter</taxon>
    </lineage>
</organism>
<reference evidence="3" key="1">
    <citation type="submission" date="2016-10" db="EMBL/GenBank/DDBJ databases">
        <authorList>
            <person name="Varghese N."/>
            <person name="Submissions S."/>
        </authorList>
    </citation>
    <scope>NUCLEOTIDE SEQUENCE [LARGE SCALE GENOMIC DNA]</scope>
    <source>
        <strain evidence="3">OR362-8,ATCC BAA-1266,JCM 13504</strain>
    </source>
</reference>
<name>A0A1I5U102_HYMAR</name>
<accession>A0A1I5U102</accession>
<dbReference type="GO" id="GO:0071949">
    <property type="term" value="F:FAD binding"/>
    <property type="evidence" value="ECO:0007669"/>
    <property type="project" value="InterPro"/>
</dbReference>
<sequence length="148" mass="17023">MQPYHLIYQSQWMAPMDAAALDGLLHQCRIYNQRHDITGVLLHTPEGRFLQVLEGARATVRHLYYHGILSDARHHHCQVLGEGSWPQRSFAAWSMGFRHAQPHDLRTLLGEAAPNNLGLLTRPYPRPQLLGLVMDFIANDRIPTWQEQ</sequence>
<dbReference type="RefSeq" id="WP_092669005.1">
    <property type="nucleotide sequence ID" value="NZ_FOXS01000001.1"/>
</dbReference>
<proteinExistence type="predicted"/>
<dbReference type="Gene3D" id="3.30.70.100">
    <property type="match status" value="1"/>
</dbReference>
<dbReference type="SUPFAM" id="SSF54975">
    <property type="entry name" value="Acylphosphatase/BLUF domain-like"/>
    <property type="match status" value="1"/>
</dbReference>